<comment type="function">
    <text evidence="6">Catalyzes the reversible oxidation of malate to oxaloacetate.</text>
</comment>
<dbReference type="PIRSF" id="PIRSF000102">
    <property type="entry name" value="Lac_mal_DH"/>
    <property type="match status" value="1"/>
</dbReference>
<dbReference type="Pfam" id="PF00056">
    <property type="entry name" value="Ldh_1_N"/>
    <property type="match status" value="1"/>
</dbReference>
<keyword evidence="4 6" id="KW-0520">NAD</keyword>
<dbReference type="NCBIfam" id="NF004863">
    <property type="entry name" value="PRK06223.1"/>
    <property type="match status" value="1"/>
</dbReference>
<dbReference type="HAMAP" id="MF_00487">
    <property type="entry name" value="Malate_dehydrog_3"/>
    <property type="match status" value="1"/>
</dbReference>
<evidence type="ECO:0000259" key="10">
    <source>
        <dbReference type="Pfam" id="PF00056"/>
    </source>
</evidence>
<comment type="similarity">
    <text evidence="1">Belongs to the LDH/MDH superfamily. LDH family.</text>
</comment>
<dbReference type="Gene3D" id="3.40.50.720">
    <property type="entry name" value="NAD(P)-binding Rossmann-like Domain"/>
    <property type="match status" value="1"/>
</dbReference>
<evidence type="ECO:0000256" key="3">
    <source>
        <dbReference type="ARBA" id="ARBA00023002"/>
    </source>
</evidence>
<evidence type="ECO:0000256" key="8">
    <source>
        <dbReference type="PIRSR" id="PIRSR000102-2"/>
    </source>
</evidence>
<keyword evidence="3 6" id="KW-0560">Oxidoreductase</keyword>
<evidence type="ECO:0000313" key="12">
    <source>
        <dbReference type="EMBL" id="NMP24239.1"/>
    </source>
</evidence>
<feature type="binding site" evidence="6">
    <location>
        <begin position="120"/>
        <end position="122"/>
    </location>
    <ligand>
        <name>NAD(+)</name>
        <dbReference type="ChEBI" id="CHEBI:57540"/>
    </ligand>
</feature>
<dbReference type="NCBIfam" id="TIGR01763">
    <property type="entry name" value="MalateDH_bact"/>
    <property type="match status" value="1"/>
</dbReference>
<dbReference type="PRINTS" id="PR00086">
    <property type="entry name" value="LLDHDRGNASE"/>
</dbReference>
<dbReference type="SUPFAM" id="SSF56327">
    <property type="entry name" value="LDH C-terminal domain-like"/>
    <property type="match status" value="1"/>
</dbReference>
<evidence type="ECO:0000256" key="7">
    <source>
        <dbReference type="PIRSR" id="PIRSR000102-1"/>
    </source>
</evidence>
<feature type="binding site" evidence="6 9">
    <location>
        <position position="97"/>
    </location>
    <ligand>
        <name>NAD(+)</name>
        <dbReference type="ChEBI" id="CHEBI:57540"/>
    </ligand>
</feature>
<evidence type="ECO:0000256" key="1">
    <source>
        <dbReference type="ARBA" id="ARBA00006054"/>
    </source>
</evidence>
<dbReference type="SUPFAM" id="SSF51735">
    <property type="entry name" value="NAD(P)-binding Rossmann-fold domains"/>
    <property type="match status" value="1"/>
</dbReference>
<dbReference type="FunFam" id="3.40.50.720:FF:000018">
    <property type="entry name" value="Malate dehydrogenase"/>
    <property type="match status" value="1"/>
</dbReference>
<comment type="similarity">
    <text evidence="6">Belongs to the LDH/MDH superfamily. MDH type 3 family.</text>
</comment>
<evidence type="ECO:0000256" key="2">
    <source>
        <dbReference type="ARBA" id="ARBA00022532"/>
    </source>
</evidence>
<dbReference type="GO" id="GO:0030060">
    <property type="term" value="F:L-malate dehydrogenase (NAD+) activity"/>
    <property type="evidence" value="ECO:0007669"/>
    <property type="project" value="UniProtKB-UniRule"/>
</dbReference>
<dbReference type="AlphaFoldDB" id="A0A7Y0L6J3"/>
<dbReference type="CDD" id="cd01339">
    <property type="entry name" value="LDH-like_MDH"/>
    <property type="match status" value="1"/>
</dbReference>
<comment type="caution">
    <text evidence="12">The sequence shown here is derived from an EMBL/GenBank/DDBJ whole genome shotgun (WGS) entry which is preliminary data.</text>
</comment>
<evidence type="ECO:0000256" key="4">
    <source>
        <dbReference type="ARBA" id="ARBA00023027"/>
    </source>
</evidence>
<feature type="binding site" evidence="6 9">
    <location>
        <begin position="11"/>
        <end position="16"/>
    </location>
    <ligand>
        <name>NAD(+)</name>
        <dbReference type="ChEBI" id="CHEBI:57540"/>
    </ligand>
</feature>
<gene>
    <name evidence="6 12" type="primary">mdh</name>
    <name evidence="12" type="ORF">HIJ39_18060</name>
</gene>
<feature type="binding site" evidence="6 8">
    <location>
        <position position="90"/>
    </location>
    <ligand>
        <name>substrate</name>
    </ligand>
</feature>
<dbReference type="RefSeq" id="WP_169102174.1">
    <property type="nucleotide sequence ID" value="NZ_JABBVZ010000094.1"/>
</dbReference>
<dbReference type="InterPro" id="IPR036291">
    <property type="entry name" value="NAD(P)-bd_dom_sf"/>
</dbReference>
<evidence type="ECO:0000256" key="9">
    <source>
        <dbReference type="PIRSR" id="PIRSR000102-3"/>
    </source>
</evidence>
<dbReference type="PANTHER" id="PTHR43128">
    <property type="entry name" value="L-2-HYDROXYCARBOXYLATE DEHYDROGENASE (NAD(P)(+))"/>
    <property type="match status" value="1"/>
</dbReference>
<feature type="binding site" evidence="6 8">
    <location>
        <position position="122"/>
    </location>
    <ligand>
        <name>substrate</name>
    </ligand>
</feature>
<feature type="binding site" evidence="6 8">
    <location>
        <position position="84"/>
    </location>
    <ligand>
        <name>substrate</name>
    </ligand>
</feature>
<dbReference type="InterPro" id="IPR001557">
    <property type="entry name" value="L-lactate/malate_DH"/>
</dbReference>
<dbReference type="InterPro" id="IPR011275">
    <property type="entry name" value="Malate_DH_type3"/>
</dbReference>
<feature type="domain" description="Lactate/malate dehydrogenase C-terminal" evidence="11">
    <location>
        <begin position="149"/>
        <end position="302"/>
    </location>
</feature>
<name>A0A7Y0L6J3_9FIRM</name>
<dbReference type="EC" id="1.1.1.37" evidence="6"/>
<accession>A0A7Y0L6J3</accession>
<proteinExistence type="inferred from homology"/>
<dbReference type="InterPro" id="IPR022383">
    <property type="entry name" value="Lactate/malate_DH_C"/>
</dbReference>
<dbReference type="GO" id="GO:0006099">
    <property type="term" value="P:tricarboxylic acid cycle"/>
    <property type="evidence" value="ECO:0007669"/>
    <property type="project" value="UniProtKB-UniRule"/>
</dbReference>
<dbReference type="InterPro" id="IPR001236">
    <property type="entry name" value="Lactate/malate_DH_N"/>
</dbReference>
<evidence type="ECO:0000313" key="13">
    <source>
        <dbReference type="Proteomes" id="UP000533476"/>
    </source>
</evidence>
<protein>
    <recommendedName>
        <fullName evidence="6">Malate dehydrogenase</fullName>
        <ecNumber evidence="6">1.1.1.37</ecNumber>
    </recommendedName>
</protein>
<comment type="catalytic activity">
    <reaction evidence="5">
        <text>(S)-lactate + NAD(+) = pyruvate + NADH + H(+)</text>
        <dbReference type="Rhea" id="RHEA:23444"/>
        <dbReference type="ChEBI" id="CHEBI:15361"/>
        <dbReference type="ChEBI" id="CHEBI:15378"/>
        <dbReference type="ChEBI" id="CHEBI:16651"/>
        <dbReference type="ChEBI" id="CHEBI:57540"/>
        <dbReference type="ChEBI" id="CHEBI:57945"/>
        <dbReference type="EC" id="1.1.1.27"/>
    </reaction>
</comment>
<feature type="domain" description="Lactate/malate dehydrogenase N-terminal" evidence="10">
    <location>
        <begin position="6"/>
        <end position="144"/>
    </location>
</feature>
<dbReference type="Gene3D" id="3.90.110.10">
    <property type="entry name" value="Lactate dehydrogenase/glycoside hydrolase, family 4, C-terminal"/>
    <property type="match status" value="1"/>
</dbReference>
<dbReference type="Pfam" id="PF02866">
    <property type="entry name" value="Ldh_1_C"/>
    <property type="match status" value="1"/>
</dbReference>
<feature type="binding site" evidence="6 9">
    <location>
        <position position="35"/>
    </location>
    <ligand>
        <name>NAD(+)</name>
        <dbReference type="ChEBI" id="CHEBI:57540"/>
    </ligand>
</feature>
<dbReference type="PANTHER" id="PTHR43128:SF16">
    <property type="entry name" value="L-LACTATE DEHYDROGENASE"/>
    <property type="match status" value="1"/>
</dbReference>
<evidence type="ECO:0000259" key="11">
    <source>
        <dbReference type="Pfam" id="PF02866"/>
    </source>
</evidence>
<evidence type="ECO:0000256" key="5">
    <source>
        <dbReference type="ARBA" id="ARBA00049258"/>
    </source>
</evidence>
<keyword evidence="13" id="KW-1185">Reference proteome</keyword>
<feature type="binding site" evidence="6 8">
    <location>
        <position position="153"/>
    </location>
    <ligand>
        <name>substrate</name>
    </ligand>
</feature>
<reference evidence="12 13" key="1">
    <citation type="submission" date="2020-04" db="EMBL/GenBank/DDBJ databases">
        <authorList>
            <person name="Zhang R."/>
            <person name="Schippers A."/>
        </authorList>
    </citation>
    <scope>NUCLEOTIDE SEQUENCE [LARGE SCALE GENOMIC DNA]</scope>
    <source>
        <strain evidence="12 13">DSM 109850</strain>
    </source>
</reference>
<dbReference type="InterPro" id="IPR015955">
    <property type="entry name" value="Lactate_DH/Glyco_Ohase_4_C"/>
</dbReference>
<organism evidence="12 13">
    <name type="scientific">Sulfobacillus harzensis</name>
    <dbReference type="NCBI Taxonomy" id="2729629"/>
    <lineage>
        <taxon>Bacteria</taxon>
        <taxon>Bacillati</taxon>
        <taxon>Bacillota</taxon>
        <taxon>Clostridia</taxon>
        <taxon>Eubacteriales</taxon>
        <taxon>Clostridiales Family XVII. Incertae Sedis</taxon>
        <taxon>Sulfobacillus</taxon>
    </lineage>
</organism>
<keyword evidence="2 6" id="KW-0816">Tricarboxylic acid cycle</keyword>
<dbReference type="EMBL" id="JABBVZ010000094">
    <property type="protein sequence ID" value="NMP24239.1"/>
    <property type="molecule type" value="Genomic_DNA"/>
</dbReference>
<sequence length="315" mass="33736">MFRRHKITVLGAGSTGATTAHLLALKELGDVVLVDIQPGTPQGKALDMWESGPIEGFSAKVVGSNDYDATADSDVIVVTAGMPRKAGMSRNDLLKVNTEIVYDVVEKATRVSPNSVIVMLTNPADVMTYVAQKASGFPHHRVMGQAGVLDSARFRTFLADALNVSPKDISAFVMGGHGDDMVPLVRYSYAGGIPIEKLLPKETIDKIVQRTRTGGGEVVSLLKTGSAFYAPASSLADMVKAVLLDERRIIPVISYLNGEYGERDIYVGVPAIVGGNGVEKVLEVDFTPEETEAFKKSVSSVREPLSLLTFPPTKN</sequence>
<dbReference type="Proteomes" id="UP000533476">
    <property type="component" value="Unassembled WGS sequence"/>
</dbReference>
<comment type="catalytic activity">
    <reaction evidence="6">
        <text>(S)-malate + NAD(+) = oxaloacetate + NADH + H(+)</text>
        <dbReference type="Rhea" id="RHEA:21432"/>
        <dbReference type="ChEBI" id="CHEBI:15378"/>
        <dbReference type="ChEBI" id="CHEBI:15589"/>
        <dbReference type="ChEBI" id="CHEBI:16452"/>
        <dbReference type="ChEBI" id="CHEBI:57540"/>
        <dbReference type="ChEBI" id="CHEBI:57945"/>
        <dbReference type="EC" id="1.1.1.37"/>
    </reaction>
</comment>
<dbReference type="GO" id="GO:0004459">
    <property type="term" value="F:L-lactate dehydrogenase (NAD+) activity"/>
    <property type="evidence" value="ECO:0007669"/>
    <property type="project" value="UniProtKB-EC"/>
</dbReference>
<dbReference type="GO" id="GO:0006089">
    <property type="term" value="P:lactate metabolic process"/>
    <property type="evidence" value="ECO:0007669"/>
    <property type="project" value="TreeGrafter"/>
</dbReference>
<feature type="active site" description="Proton acceptor" evidence="6 7">
    <location>
        <position position="177"/>
    </location>
</feature>
<dbReference type="FunFam" id="3.90.110.10:FF:000004">
    <property type="entry name" value="Malate dehydrogenase"/>
    <property type="match status" value="1"/>
</dbReference>
<evidence type="ECO:0000256" key="6">
    <source>
        <dbReference type="HAMAP-Rule" id="MF_00487"/>
    </source>
</evidence>